<comment type="caution">
    <text evidence="6">The sequence shown here is derived from an EMBL/GenBank/DDBJ whole genome shotgun (WGS) entry which is preliminary data.</text>
</comment>
<keyword evidence="2" id="KW-0371">Homeobox</keyword>
<dbReference type="Gene3D" id="1.10.10.60">
    <property type="entry name" value="Homeodomain-like"/>
    <property type="match status" value="1"/>
</dbReference>
<dbReference type="Proteomes" id="UP000320333">
    <property type="component" value="Unassembled WGS sequence"/>
</dbReference>
<gene>
    <name evidence="6" type="ORF">CcCBS67573_g08867</name>
</gene>
<dbReference type="EMBL" id="QEAP01000651">
    <property type="protein sequence ID" value="TPX62003.1"/>
    <property type="molecule type" value="Genomic_DNA"/>
</dbReference>
<sequence>MNTYSFEELDALVAGPVSREFQNNPSTDHALSHSSLETSASTTKLTPVSSHANSPDKNNAKILLDFDVDSVSSFDDTNLKESMRHCWWMDSAEQWPYQSGIMYGSLRADDGGVDPWCVYSRKMLSQHGQDAYSTRDRSSASSYQGLVRSGAQPTILGGKSNSEDIVNQEIGATFNPSNGQALTPLRQSASNSTTSLETLVDAAVALSTTDNAYTSTPKQPVITNATYIPLNQIRFSEQESCFAYIPVSRHFPQQAYRPHLVPEFSAPPPPPTIHPSAIYFQPQQIHAQLPMAAPHVPILTPFESPERVGTAPVNKPETRFHPYERPQSVNSVSSDTDKKRIAAEKMAAATQKALFYSLSMENQTAASAAEGSSLRKRRAQIKREQKRSMELGVYGSRDGQRVEGARLPDAGSGETGGANVLDDASFTQQRKCRPNHRPNVTALLFKWLMEHQHNPYPSEDDKKSMAADTGLTYNQILSNHNSEFKGPCTWTASQLRIAADINTESDHSESHYDSSQLSESVSPKDQRRCFLNSVESSIEQEFHTDPKELVSLCQVLGGSTRRSIATGAENC</sequence>
<dbReference type="PANTHER" id="PTHR11850">
    <property type="entry name" value="HOMEOBOX PROTEIN TRANSCRIPTION FACTORS"/>
    <property type="match status" value="1"/>
</dbReference>
<feature type="region of interest" description="Disordered" evidence="4">
    <location>
        <begin position="365"/>
        <end position="385"/>
    </location>
</feature>
<evidence type="ECO:0000256" key="2">
    <source>
        <dbReference type="ARBA" id="ARBA00023155"/>
    </source>
</evidence>
<reference evidence="6 7" key="1">
    <citation type="journal article" date="2019" name="Sci. Rep.">
        <title>Comparative genomics of chytrid fungi reveal insights into the obligate biotrophic and pathogenic lifestyle of Synchytrium endobioticum.</title>
        <authorList>
            <person name="van de Vossenberg B.T.L.H."/>
            <person name="Warris S."/>
            <person name="Nguyen H.D.T."/>
            <person name="van Gent-Pelzer M.P.E."/>
            <person name="Joly D.L."/>
            <person name="van de Geest H.C."/>
            <person name="Bonants P.J.M."/>
            <person name="Smith D.S."/>
            <person name="Levesque C.A."/>
            <person name="van der Lee T.A.J."/>
        </authorList>
    </citation>
    <scope>NUCLEOTIDE SEQUENCE [LARGE SCALE GENOMIC DNA]</scope>
    <source>
        <strain evidence="6 7">CBS 675.73</strain>
    </source>
</reference>
<feature type="region of interest" description="Disordered" evidence="4">
    <location>
        <begin position="397"/>
        <end position="420"/>
    </location>
</feature>
<organism evidence="6 7">
    <name type="scientific">Chytriomyces confervae</name>
    <dbReference type="NCBI Taxonomy" id="246404"/>
    <lineage>
        <taxon>Eukaryota</taxon>
        <taxon>Fungi</taxon>
        <taxon>Fungi incertae sedis</taxon>
        <taxon>Chytridiomycota</taxon>
        <taxon>Chytridiomycota incertae sedis</taxon>
        <taxon>Chytridiomycetes</taxon>
        <taxon>Chytridiales</taxon>
        <taxon>Chytriomycetaceae</taxon>
        <taxon>Chytriomyces</taxon>
    </lineage>
</organism>
<keyword evidence="7" id="KW-1185">Reference proteome</keyword>
<name>A0A507ED38_9FUNG</name>
<feature type="domain" description="KN homeodomain" evidence="5">
    <location>
        <begin position="447"/>
        <end position="476"/>
    </location>
</feature>
<proteinExistence type="predicted"/>
<dbReference type="InterPro" id="IPR050224">
    <property type="entry name" value="TALE_homeobox"/>
</dbReference>
<evidence type="ECO:0000256" key="1">
    <source>
        <dbReference type="ARBA" id="ARBA00023125"/>
    </source>
</evidence>
<dbReference type="InterPro" id="IPR009057">
    <property type="entry name" value="Homeodomain-like_sf"/>
</dbReference>
<evidence type="ECO:0000256" key="4">
    <source>
        <dbReference type="SAM" id="MobiDB-lite"/>
    </source>
</evidence>
<dbReference type="STRING" id="246404.A0A507ED38"/>
<evidence type="ECO:0000256" key="3">
    <source>
        <dbReference type="ARBA" id="ARBA00023242"/>
    </source>
</evidence>
<dbReference type="InterPro" id="IPR008422">
    <property type="entry name" value="KN_HD"/>
</dbReference>
<keyword evidence="1" id="KW-0238">DNA-binding</keyword>
<dbReference type="SUPFAM" id="SSF46689">
    <property type="entry name" value="Homeodomain-like"/>
    <property type="match status" value="1"/>
</dbReference>
<protein>
    <recommendedName>
        <fullName evidence="5">KN homeodomain domain-containing protein</fullName>
    </recommendedName>
</protein>
<evidence type="ECO:0000313" key="6">
    <source>
        <dbReference type="EMBL" id="TPX62003.1"/>
    </source>
</evidence>
<evidence type="ECO:0000259" key="5">
    <source>
        <dbReference type="Pfam" id="PF05920"/>
    </source>
</evidence>
<dbReference type="CDD" id="cd00086">
    <property type="entry name" value="homeodomain"/>
    <property type="match status" value="1"/>
</dbReference>
<accession>A0A507ED38</accession>
<dbReference type="Pfam" id="PF05920">
    <property type="entry name" value="Homeobox_KN"/>
    <property type="match status" value="1"/>
</dbReference>
<feature type="region of interest" description="Disordered" evidence="4">
    <location>
        <begin position="303"/>
        <end position="337"/>
    </location>
</feature>
<feature type="region of interest" description="Disordered" evidence="4">
    <location>
        <begin position="20"/>
        <end position="56"/>
    </location>
</feature>
<dbReference type="AlphaFoldDB" id="A0A507ED38"/>
<dbReference type="InterPro" id="IPR001356">
    <property type="entry name" value="HD"/>
</dbReference>
<dbReference type="GO" id="GO:0006355">
    <property type="term" value="P:regulation of DNA-templated transcription"/>
    <property type="evidence" value="ECO:0007669"/>
    <property type="project" value="InterPro"/>
</dbReference>
<keyword evidence="3" id="KW-0539">Nucleus</keyword>
<dbReference type="OrthoDB" id="10056939at2759"/>
<evidence type="ECO:0000313" key="7">
    <source>
        <dbReference type="Proteomes" id="UP000320333"/>
    </source>
</evidence>
<dbReference type="GO" id="GO:0003677">
    <property type="term" value="F:DNA binding"/>
    <property type="evidence" value="ECO:0007669"/>
    <property type="project" value="UniProtKB-KW"/>
</dbReference>